<dbReference type="InterPro" id="IPR008978">
    <property type="entry name" value="HSP20-like_chaperone"/>
</dbReference>
<dbReference type="OrthoDB" id="1898560at2759"/>
<dbReference type="AlphaFoldDB" id="A0A0R3T1P0"/>
<gene>
    <name evidence="3" type="ORF">HNAJ_LOCUS803</name>
</gene>
<sequence length="195" mass="21653">MSNFDSGYQWYQTDSAVYVSVLRKGVDSNALHIDFDSKSVIISINGETINRINLAHSIDPSKSSFKCTSMKIELKLAKTESFQWNCLEGVDSMASLKVIDAPAATPSDGDKSKAAKSTRNWDAVAKEADEIEEGDPLNNLFQKIYSEADENTRRAMMKSFVESNGTVLSTNWDEVGKGKVEMKPPDGMEFKEYAK</sequence>
<feature type="domain" description="SGS" evidence="1">
    <location>
        <begin position="110"/>
        <end position="195"/>
    </location>
</feature>
<feature type="domain" description="CS" evidence="2">
    <location>
        <begin position="3"/>
        <end position="88"/>
    </location>
</feature>
<dbReference type="PROSITE" id="PS51048">
    <property type="entry name" value="SGS"/>
    <property type="match status" value="1"/>
</dbReference>
<dbReference type="CDD" id="cd06466">
    <property type="entry name" value="p23_CS_SGT1_like"/>
    <property type="match status" value="1"/>
</dbReference>
<dbReference type="EMBL" id="UZAE01000255">
    <property type="protein sequence ID" value="VDN96662.1"/>
    <property type="molecule type" value="Genomic_DNA"/>
</dbReference>
<dbReference type="Pfam" id="PF04969">
    <property type="entry name" value="CS"/>
    <property type="match status" value="1"/>
</dbReference>
<evidence type="ECO:0000313" key="4">
    <source>
        <dbReference type="Proteomes" id="UP000278807"/>
    </source>
</evidence>
<dbReference type="InterPro" id="IPR007052">
    <property type="entry name" value="CS_dom"/>
</dbReference>
<reference evidence="3 4" key="2">
    <citation type="submission" date="2018-11" db="EMBL/GenBank/DDBJ databases">
        <authorList>
            <consortium name="Pathogen Informatics"/>
        </authorList>
    </citation>
    <scope>NUCLEOTIDE SEQUENCE [LARGE SCALE GENOMIC DNA]</scope>
</reference>
<proteinExistence type="predicted"/>
<dbReference type="Gene3D" id="2.60.40.790">
    <property type="match status" value="1"/>
</dbReference>
<accession>A0A0R3T1P0</accession>
<dbReference type="Proteomes" id="UP000278807">
    <property type="component" value="Unassembled WGS sequence"/>
</dbReference>
<dbReference type="SUPFAM" id="SSF49764">
    <property type="entry name" value="HSP20-like chaperones"/>
    <property type="match status" value="1"/>
</dbReference>
<keyword evidence="4" id="KW-1185">Reference proteome</keyword>
<name>A0A0R3T1P0_RODNA</name>
<evidence type="ECO:0000313" key="3">
    <source>
        <dbReference type="EMBL" id="VDN96662.1"/>
    </source>
</evidence>
<organism evidence="5">
    <name type="scientific">Rodentolepis nana</name>
    <name type="common">Dwarf tapeworm</name>
    <name type="synonym">Hymenolepis nana</name>
    <dbReference type="NCBI Taxonomy" id="102285"/>
    <lineage>
        <taxon>Eukaryota</taxon>
        <taxon>Metazoa</taxon>
        <taxon>Spiralia</taxon>
        <taxon>Lophotrochozoa</taxon>
        <taxon>Platyhelminthes</taxon>
        <taxon>Cestoda</taxon>
        <taxon>Eucestoda</taxon>
        <taxon>Cyclophyllidea</taxon>
        <taxon>Hymenolepididae</taxon>
        <taxon>Rodentolepis</taxon>
    </lineage>
</organism>
<dbReference type="InterPro" id="IPR007699">
    <property type="entry name" value="SGS_dom"/>
</dbReference>
<dbReference type="InterPro" id="IPR044563">
    <property type="entry name" value="Sgt1-like"/>
</dbReference>
<dbReference type="PANTHER" id="PTHR45862">
    <property type="entry name" value="PROTEIN SGT1 HOMOLOG"/>
    <property type="match status" value="1"/>
</dbReference>
<reference evidence="5" key="1">
    <citation type="submission" date="2017-02" db="UniProtKB">
        <authorList>
            <consortium name="WormBaseParasite"/>
        </authorList>
    </citation>
    <scope>IDENTIFICATION</scope>
</reference>
<dbReference type="PROSITE" id="PS51203">
    <property type="entry name" value="CS"/>
    <property type="match status" value="1"/>
</dbReference>
<evidence type="ECO:0000259" key="1">
    <source>
        <dbReference type="PROSITE" id="PS51048"/>
    </source>
</evidence>
<dbReference type="Pfam" id="PF05002">
    <property type="entry name" value="SGS"/>
    <property type="match status" value="1"/>
</dbReference>
<protein>
    <submittedName>
        <fullName evidence="5">SGS domain-containing protein</fullName>
    </submittedName>
</protein>
<evidence type="ECO:0000313" key="5">
    <source>
        <dbReference type="WBParaSite" id="HNAJ_0000080301-mRNA-1"/>
    </source>
</evidence>
<dbReference type="STRING" id="102285.A0A0R3T1P0"/>
<dbReference type="GO" id="GO:0051087">
    <property type="term" value="F:protein-folding chaperone binding"/>
    <property type="evidence" value="ECO:0007669"/>
    <property type="project" value="InterPro"/>
</dbReference>
<dbReference type="WBParaSite" id="HNAJ_0000080301-mRNA-1">
    <property type="protein sequence ID" value="HNAJ_0000080301-mRNA-1"/>
    <property type="gene ID" value="HNAJ_0000080301"/>
</dbReference>
<evidence type="ECO:0000259" key="2">
    <source>
        <dbReference type="PROSITE" id="PS51203"/>
    </source>
</evidence>